<comment type="pathway">
    <text evidence="4">Sulfur metabolism.</text>
</comment>
<evidence type="ECO:0000256" key="11">
    <source>
        <dbReference type="ARBA" id="ARBA00023002"/>
    </source>
</evidence>
<protein>
    <recommendedName>
        <fullName evidence="14">Sulfite oxidase</fullName>
        <ecNumber evidence="7">1.8.3.1</ecNumber>
    </recommendedName>
</protein>
<dbReference type="GO" id="GO:0043546">
    <property type="term" value="F:molybdopterin cofactor binding"/>
    <property type="evidence" value="ECO:0007669"/>
    <property type="project" value="InterPro"/>
</dbReference>
<dbReference type="InterPro" id="IPR022407">
    <property type="entry name" value="OxRdtase_Mopterin_BS"/>
</dbReference>
<dbReference type="InterPro" id="IPR018506">
    <property type="entry name" value="Cyt_B5_heme-BS"/>
</dbReference>
<dbReference type="SMART" id="SM01117">
    <property type="entry name" value="Cyt-b5"/>
    <property type="match status" value="1"/>
</dbReference>
<sequence length="594" mass="66045">MLSVRFKAALRCLSAVRIAPVQAAYTQRSHHHRNSTNSWTFRALGASAGVVALCAAQCQQPEEAETPVVPGQVRPDLPTFSFEEVQKHTGAHKSGTWVVYKHGVYDITKFIASHPGGTKILLAAGNSIEPFWQLYAAHNHADVHKILEKLRVGNLREEDVVVLEQLRKERYGDGPYSKDPTRHPALKVNSSMPFNAEPPAELLMESFITPNELFFVRNHLPVPEVDIENFTLKIAGVGIGQKKQVEFTLDDLKTKFKHHTITTTVQCAGNRRAEMSGVKQVNGLSWDTTALSTANWTGVLLSDVLASIGITDEDSRMGECECEVGENMESCDDCNAVIQHVQFEGLDADTEGKSYGASIPVATALDPRKDVLLAFEMNGETIPRDHGYPLRVIVPGTVGARNVKFLHRIVLASEESPSFWQQRDYKGFPPNVDYSRDDYWKFAGDSIQELPVQSAITEPKNGSIHLVDDPSDSSIVTVKGYAWSGGGRNIIRVDISVDGGKTWTPADLHESGKRQKYNRAWAWTPWELDVEVPPGTLKLDIMCKAVDASYNVQPDTIAPIWNMRGVLNNAWHRVHVTVEESQEDEEEEDDDEEN</sequence>
<dbReference type="GO" id="GO:0006790">
    <property type="term" value="P:sulfur compound metabolic process"/>
    <property type="evidence" value="ECO:0007669"/>
    <property type="project" value="TreeGrafter"/>
</dbReference>
<evidence type="ECO:0000256" key="6">
    <source>
        <dbReference type="ARBA" id="ARBA00011738"/>
    </source>
</evidence>
<comment type="subcellular location">
    <subcellularLocation>
        <location evidence="3">Mitochondrion intermembrane space</location>
    </subcellularLocation>
</comment>
<keyword evidence="12" id="KW-0408">Iron</keyword>
<evidence type="ECO:0000313" key="17">
    <source>
        <dbReference type="Proteomes" id="UP001259832"/>
    </source>
</evidence>
<dbReference type="PROSITE" id="PS00191">
    <property type="entry name" value="CYTOCHROME_B5_1"/>
    <property type="match status" value="1"/>
</dbReference>
<dbReference type="InterPro" id="IPR008335">
    <property type="entry name" value="Mopterin_OxRdtase_euk"/>
</dbReference>
<keyword evidence="8" id="KW-0500">Molybdenum</keyword>
<keyword evidence="13" id="KW-0496">Mitochondrion</keyword>
<evidence type="ECO:0000256" key="12">
    <source>
        <dbReference type="ARBA" id="ARBA00023004"/>
    </source>
</evidence>
<gene>
    <name evidence="16" type="ORF">P3T76_014830</name>
</gene>
<dbReference type="InterPro" id="IPR036400">
    <property type="entry name" value="Cyt_B5-like_heme/steroid_sf"/>
</dbReference>
<name>A0AAD9G0G5_9STRA</name>
<organism evidence="16 17">
    <name type="scientific">Phytophthora citrophthora</name>
    <dbReference type="NCBI Taxonomy" id="4793"/>
    <lineage>
        <taxon>Eukaryota</taxon>
        <taxon>Sar</taxon>
        <taxon>Stramenopiles</taxon>
        <taxon>Oomycota</taxon>
        <taxon>Peronosporomycetes</taxon>
        <taxon>Peronosporales</taxon>
        <taxon>Peronosporaceae</taxon>
        <taxon>Phytophthora</taxon>
    </lineage>
</organism>
<comment type="caution">
    <text evidence="16">The sequence shown here is derived from an EMBL/GenBank/DDBJ whole genome shotgun (WGS) entry which is preliminary data.</text>
</comment>
<dbReference type="InterPro" id="IPR014756">
    <property type="entry name" value="Ig_E-set"/>
</dbReference>
<dbReference type="GO" id="GO:0008482">
    <property type="term" value="F:sulfite oxidase activity"/>
    <property type="evidence" value="ECO:0007669"/>
    <property type="project" value="UniProtKB-EC"/>
</dbReference>
<dbReference type="FunFam" id="3.90.420.10:FF:000002">
    <property type="entry name" value="sulfite oxidase, mitochondrial"/>
    <property type="match status" value="1"/>
</dbReference>
<dbReference type="GO" id="GO:0030151">
    <property type="term" value="F:molybdenum ion binding"/>
    <property type="evidence" value="ECO:0007669"/>
    <property type="project" value="InterPro"/>
</dbReference>
<feature type="domain" description="Cytochrome b5 heme-binding" evidence="15">
    <location>
        <begin position="77"/>
        <end position="156"/>
    </location>
</feature>
<dbReference type="FunFam" id="2.60.40.650:FF:000002">
    <property type="entry name" value="sulfite oxidase"/>
    <property type="match status" value="1"/>
</dbReference>
<dbReference type="Proteomes" id="UP001259832">
    <property type="component" value="Unassembled WGS sequence"/>
</dbReference>
<evidence type="ECO:0000256" key="7">
    <source>
        <dbReference type="ARBA" id="ARBA00012505"/>
    </source>
</evidence>
<keyword evidence="17" id="KW-1185">Reference proteome</keyword>
<reference evidence="16" key="1">
    <citation type="submission" date="2023-08" db="EMBL/GenBank/DDBJ databases">
        <title>Reference Genome Resource for the Citrus Pathogen Phytophthora citrophthora.</title>
        <authorList>
            <person name="Moller H."/>
            <person name="Coetzee B."/>
            <person name="Rose L.J."/>
            <person name="Van Niekerk J.M."/>
        </authorList>
    </citation>
    <scope>NUCLEOTIDE SEQUENCE</scope>
    <source>
        <strain evidence="16">STE-U-9442</strain>
    </source>
</reference>
<proteinExistence type="predicted"/>
<keyword evidence="10" id="KW-0479">Metal-binding</keyword>
<dbReference type="Pfam" id="PF00174">
    <property type="entry name" value="Oxidored_molyb"/>
    <property type="match status" value="1"/>
</dbReference>
<comment type="pathway">
    <text evidence="5">Energy metabolism; sulfur metabolism.</text>
</comment>
<accession>A0AAD9G0G5</accession>
<evidence type="ECO:0000256" key="14">
    <source>
        <dbReference type="ARBA" id="ARBA00070338"/>
    </source>
</evidence>
<evidence type="ECO:0000313" key="16">
    <source>
        <dbReference type="EMBL" id="KAK1929613.1"/>
    </source>
</evidence>
<dbReference type="PROSITE" id="PS50255">
    <property type="entry name" value="CYTOCHROME_B5_2"/>
    <property type="match status" value="1"/>
</dbReference>
<dbReference type="Gene3D" id="3.10.120.10">
    <property type="entry name" value="Cytochrome b5-like heme/steroid binding domain"/>
    <property type="match status" value="1"/>
</dbReference>
<keyword evidence="11" id="KW-0560">Oxidoreductase</keyword>
<evidence type="ECO:0000256" key="9">
    <source>
        <dbReference type="ARBA" id="ARBA00022617"/>
    </source>
</evidence>
<evidence type="ECO:0000256" key="10">
    <source>
        <dbReference type="ARBA" id="ARBA00022723"/>
    </source>
</evidence>
<dbReference type="Gene3D" id="2.60.40.650">
    <property type="match status" value="1"/>
</dbReference>
<keyword evidence="9" id="KW-0349">Heme</keyword>
<comment type="cofactor">
    <cofactor evidence="2">
        <name>heme b</name>
        <dbReference type="ChEBI" id="CHEBI:60344"/>
    </cofactor>
</comment>
<comment type="cofactor">
    <cofactor evidence="1">
        <name>Mo-molybdopterin</name>
        <dbReference type="ChEBI" id="CHEBI:71302"/>
    </cofactor>
</comment>
<dbReference type="SUPFAM" id="SSF81296">
    <property type="entry name" value="E set domains"/>
    <property type="match status" value="1"/>
</dbReference>
<evidence type="ECO:0000256" key="13">
    <source>
        <dbReference type="ARBA" id="ARBA00023128"/>
    </source>
</evidence>
<dbReference type="PROSITE" id="PS00559">
    <property type="entry name" value="MOLYBDOPTERIN_EUK"/>
    <property type="match status" value="1"/>
</dbReference>
<evidence type="ECO:0000256" key="8">
    <source>
        <dbReference type="ARBA" id="ARBA00022505"/>
    </source>
</evidence>
<dbReference type="InterPro" id="IPR001199">
    <property type="entry name" value="Cyt_B5-like_heme/steroid-bd"/>
</dbReference>
<dbReference type="EC" id="1.8.3.1" evidence="7"/>
<evidence type="ECO:0000256" key="4">
    <source>
        <dbReference type="ARBA" id="ARBA00004678"/>
    </source>
</evidence>
<evidence type="ECO:0000259" key="15">
    <source>
        <dbReference type="PROSITE" id="PS50255"/>
    </source>
</evidence>
<dbReference type="AlphaFoldDB" id="A0AAD9G0G5"/>
<dbReference type="SUPFAM" id="SSF55856">
    <property type="entry name" value="Cytochrome b5-like heme/steroid binding domain"/>
    <property type="match status" value="1"/>
</dbReference>
<dbReference type="SUPFAM" id="SSF56524">
    <property type="entry name" value="Oxidoreductase molybdopterin-binding domain"/>
    <property type="match status" value="1"/>
</dbReference>
<evidence type="ECO:0000256" key="2">
    <source>
        <dbReference type="ARBA" id="ARBA00001970"/>
    </source>
</evidence>
<dbReference type="FunFam" id="3.10.120.10:FF:000007">
    <property type="entry name" value="Sulfite oxidase, mitochondrial"/>
    <property type="match status" value="1"/>
</dbReference>
<evidence type="ECO:0000256" key="3">
    <source>
        <dbReference type="ARBA" id="ARBA00004569"/>
    </source>
</evidence>
<dbReference type="CDD" id="cd02111">
    <property type="entry name" value="eukary_SO_Moco"/>
    <property type="match status" value="1"/>
</dbReference>
<dbReference type="Pfam" id="PF03404">
    <property type="entry name" value="Mo-co_dimer"/>
    <property type="match status" value="1"/>
</dbReference>
<dbReference type="PANTHER" id="PTHR19372">
    <property type="entry name" value="SULFITE REDUCTASE"/>
    <property type="match status" value="1"/>
</dbReference>
<dbReference type="PRINTS" id="PR00407">
    <property type="entry name" value="EUMOPTERIN"/>
</dbReference>
<dbReference type="GO" id="GO:0020037">
    <property type="term" value="F:heme binding"/>
    <property type="evidence" value="ECO:0007669"/>
    <property type="project" value="InterPro"/>
</dbReference>
<dbReference type="InterPro" id="IPR000572">
    <property type="entry name" value="OxRdtase_Mopterin-bd_dom"/>
</dbReference>
<evidence type="ECO:0000256" key="1">
    <source>
        <dbReference type="ARBA" id="ARBA00001924"/>
    </source>
</evidence>
<dbReference type="GO" id="GO:0005758">
    <property type="term" value="C:mitochondrial intermembrane space"/>
    <property type="evidence" value="ECO:0007669"/>
    <property type="project" value="UniProtKB-SubCell"/>
</dbReference>
<dbReference type="PANTHER" id="PTHR19372:SF7">
    <property type="entry name" value="SULFITE OXIDASE, MITOCHONDRIAL"/>
    <property type="match status" value="1"/>
</dbReference>
<dbReference type="EMBL" id="JASMQC010000046">
    <property type="protein sequence ID" value="KAK1929613.1"/>
    <property type="molecule type" value="Genomic_DNA"/>
</dbReference>
<dbReference type="InterPro" id="IPR036374">
    <property type="entry name" value="OxRdtase_Mopterin-bd_sf"/>
</dbReference>
<dbReference type="Pfam" id="PF00173">
    <property type="entry name" value="Cyt-b5"/>
    <property type="match status" value="1"/>
</dbReference>
<dbReference type="Gene3D" id="3.90.420.10">
    <property type="entry name" value="Oxidoreductase, molybdopterin-binding domain"/>
    <property type="match status" value="1"/>
</dbReference>
<evidence type="ECO:0000256" key="5">
    <source>
        <dbReference type="ARBA" id="ARBA00004971"/>
    </source>
</evidence>
<comment type="subunit">
    <text evidence="6">Homodimer.</text>
</comment>
<dbReference type="InterPro" id="IPR005066">
    <property type="entry name" value="MoCF_OxRdtse_dimer"/>
</dbReference>